<dbReference type="Gene3D" id="3.40.50.2300">
    <property type="match status" value="2"/>
</dbReference>
<evidence type="ECO:0000259" key="2">
    <source>
        <dbReference type="Pfam" id="PF13458"/>
    </source>
</evidence>
<comment type="caution">
    <text evidence="3">The sequence shown here is derived from an EMBL/GenBank/DDBJ whole genome shotgun (WGS) entry which is preliminary data.</text>
</comment>
<name>A0A2H9TB83_9ZZZZ</name>
<evidence type="ECO:0000256" key="1">
    <source>
        <dbReference type="ARBA" id="ARBA00022729"/>
    </source>
</evidence>
<dbReference type="InterPro" id="IPR051010">
    <property type="entry name" value="BCAA_transport"/>
</dbReference>
<sequence length="426" mass="47618">MLRISISSSIKKYCCKSIQYALFVLLMLSGTIENATATDKQEYISFYLSADFIGTRAAGVSIEQGIRTALSEVNNQVAGIPVRVQILDHRGNTRRAKVHLNQYLNDSFALVLFGGLHSPPLLAARDYINQYEILVLSAWAAAAPITRYPSKKNWIFRLSIDDSKAGYVITKHAVNHGKSKRPALLLENTGWGKSNHKTMKKALQEQGVVLSDVRWFNWGLTETSARILIRNIRQNGADSIFLVANAPEGKVIAQAMYSLPIQERLPIYSHWGITGGDFSQVVNASMRKGLSIDFIQTSFSFMNPLNSLGQSVLKQAQSLFPESIHKPIDIKAPTGFIHAYDLTKIIITAIKQIAWKKDIKSDRRALRDALEQLGTPVEGLIKTYRQPFSTYESNNPDAHEALSIDDFTMARYGENNEIVLYPLTEP</sequence>
<evidence type="ECO:0000313" key="3">
    <source>
        <dbReference type="EMBL" id="PJE80449.1"/>
    </source>
</evidence>
<dbReference type="PANTHER" id="PTHR30483">
    <property type="entry name" value="LEUCINE-SPECIFIC-BINDING PROTEIN"/>
    <property type="match status" value="1"/>
</dbReference>
<organism evidence="3">
    <name type="scientific">invertebrate metagenome</name>
    <dbReference type="NCBI Taxonomy" id="1711999"/>
    <lineage>
        <taxon>unclassified sequences</taxon>
        <taxon>metagenomes</taxon>
        <taxon>organismal metagenomes</taxon>
    </lineage>
</organism>
<reference evidence="3" key="1">
    <citation type="journal article" date="2017" name="Appl. Environ. Microbiol.">
        <title>Molecular characterization of an Endozoicomonas-like organism causing infection in king scallop Pecten maximus L.</title>
        <authorList>
            <person name="Cano I."/>
            <person name="van Aerle R."/>
            <person name="Ross S."/>
            <person name="Verner-Jeffreys D.W."/>
            <person name="Paley R.K."/>
            <person name="Rimmer G."/>
            <person name="Ryder D."/>
            <person name="Hooper P."/>
            <person name="Stone D."/>
            <person name="Feist S.W."/>
        </authorList>
    </citation>
    <scope>NUCLEOTIDE SEQUENCE</scope>
</reference>
<dbReference type="EMBL" id="NSIT01000017">
    <property type="protein sequence ID" value="PJE80449.1"/>
    <property type="molecule type" value="Genomic_DNA"/>
</dbReference>
<dbReference type="AlphaFoldDB" id="A0A2H9TB83"/>
<feature type="domain" description="Leucine-binding protein" evidence="2">
    <location>
        <begin position="57"/>
        <end position="381"/>
    </location>
</feature>
<dbReference type="PANTHER" id="PTHR30483:SF6">
    <property type="entry name" value="PERIPLASMIC BINDING PROTEIN OF ABC TRANSPORTER FOR NATURAL AMINO ACIDS"/>
    <property type="match status" value="1"/>
</dbReference>
<dbReference type="InterPro" id="IPR028082">
    <property type="entry name" value="Peripla_BP_I"/>
</dbReference>
<dbReference type="SUPFAM" id="SSF53822">
    <property type="entry name" value="Periplasmic binding protein-like I"/>
    <property type="match status" value="1"/>
</dbReference>
<gene>
    <name evidence="3" type="ORF">CI610_00584</name>
</gene>
<proteinExistence type="predicted"/>
<dbReference type="CDD" id="cd19979">
    <property type="entry name" value="PBP1_ABC_ligand_binding-like"/>
    <property type="match status" value="1"/>
</dbReference>
<dbReference type="Pfam" id="PF13458">
    <property type="entry name" value="Peripla_BP_6"/>
    <property type="match status" value="1"/>
</dbReference>
<protein>
    <recommendedName>
        <fullName evidence="2">Leucine-binding protein domain-containing protein</fullName>
    </recommendedName>
</protein>
<keyword evidence="1" id="KW-0732">Signal</keyword>
<dbReference type="InterPro" id="IPR028081">
    <property type="entry name" value="Leu-bd"/>
</dbReference>
<accession>A0A2H9TB83</accession>